<evidence type="ECO:0000256" key="10">
    <source>
        <dbReference type="SAM" id="Phobius"/>
    </source>
</evidence>
<feature type="transmembrane region" description="Helical" evidence="10">
    <location>
        <begin position="1396"/>
        <end position="1419"/>
    </location>
</feature>
<dbReference type="GeneID" id="95989511"/>
<dbReference type="InterPro" id="IPR003593">
    <property type="entry name" value="AAA+_ATPase"/>
</dbReference>
<dbReference type="SMART" id="SM00382">
    <property type="entry name" value="AAA"/>
    <property type="match status" value="2"/>
</dbReference>
<dbReference type="Pfam" id="PF01061">
    <property type="entry name" value="ABC2_membrane"/>
    <property type="match status" value="2"/>
</dbReference>
<comment type="similarity">
    <text evidence="2">Belongs to the ABC transporter superfamily. ABCG family. PDR (TC 3.A.1.205) subfamily.</text>
</comment>
<evidence type="ECO:0000256" key="4">
    <source>
        <dbReference type="ARBA" id="ARBA00022692"/>
    </source>
</evidence>
<accession>A0ABR3PRW8</accession>
<feature type="transmembrane region" description="Helical" evidence="10">
    <location>
        <begin position="1319"/>
        <end position="1336"/>
    </location>
</feature>
<feature type="transmembrane region" description="Helical" evidence="10">
    <location>
        <begin position="1425"/>
        <end position="1447"/>
    </location>
</feature>
<feature type="transmembrane region" description="Helical" evidence="10">
    <location>
        <begin position="755"/>
        <end position="776"/>
    </location>
</feature>
<evidence type="ECO:0000256" key="6">
    <source>
        <dbReference type="ARBA" id="ARBA00022840"/>
    </source>
</evidence>
<feature type="transmembrane region" description="Helical" evidence="10">
    <location>
        <begin position="1356"/>
        <end position="1384"/>
    </location>
</feature>
<feature type="transmembrane region" description="Helical" evidence="10">
    <location>
        <begin position="650"/>
        <end position="667"/>
    </location>
</feature>
<feature type="transmembrane region" description="Helical" evidence="10">
    <location>
        <begin position="1459"/>
        <end position="1479"/>
    </location>
</feature>
<dbReference type="InterPro" id="IPR027417">
    <property type="entry name" value="P-loop_NTPase"/>
</dbReference>
<feature type="transmembrane region" description="Helical" evidence="10">
    <location>
        <begin position="1547"/>
        <end position="1571"/>
    </location>
</feature>
<dbReference type="Proteomes" id="UP001565368">
    <property type="component" value="Unassembled WGS sequence"/>
</dbReference>
<dbReference type="InterPro" id="IPR013525">
    <property type="entry name" value="ABC2_TM"/>
</dbReference>
<sequence length="1582" mass="177174">MSAAEYEADALAVREEDIQADESANLAAGQEASIHTQDTENEEDEFNLERIILEGVAGQRERGLPAGQGISLNWKNLSVRGAGGPGDIHFKVDCGTLLFPWTYFLAKRRVHKMARELIANEPQRQKEMHWSPGDPNPKMGQPGLRKGQRYLIHDFTGSLNPGEMMLVVGRPGSGCTTFLRALAGQFGAYAGVDGEVHYGALKAGTRQFRPWASDVMFNSEEDTHDAHLSVGRTMDFALRMEVPAARARRLDPSTGKPITKQQWITGMKDRILKALGISHTVKTRVGNQYVRGVSGGERKRVSIGEAMTTNASICMWDNATRGLDASSALNFNRVLRQLSDHAKKINILTLYQAGNGIYDLFDKVTVIAEGHVIYYGPRALARPYFEDMGFEYMEGANTADYLTAVTALSERTVKKGFEGRVPNVASEFAIRYRQSQIYADMCAEADAHISDTAARQAETDAQKELIHAEKSPSAFRMFAPRASLWTQLWALMIKEVQARWGDKPHLWARQGTTFIFAFICGSVFYNMPDTTSGLFLRGGAVFLIIFFPSILSFSDVQGAFVGRGIIAKQQQYSMYFPGMIILAQTIVDIPMYVFQIVIWTIVMYFLSERHYSATNYFVLFCFSFLVTATNGALFRTIGFCFKNYNDASKVAGTIFMIFVLYCGYIIYEPAMKPWFGWTRFVNPTYYGIEAGCAYMFRGREFLCVAPDLAPYGPGYEDGPKGCSVTGSTPGSIYVSGEKYIRDALGFKMSHSWRNLGIIIGFWIHSAWLGMLALTYLTGGGSQQQITLFKNGGGQQYLRRQIEGSAGSAPRDEEDGGIVTEQMTRYPTGSPQGQGEGLRRWGTTHSEVAPRQWPPLERLSTTLSAHSGTAIEYSNRLQRRATEHSELSRERSRLHEKNARIEEGDENSQHSGEATLADHSNEKGIRGSMAEKDARGEKGIRTASPARIEVQGTTFTWENLDYTVKEAGKDKQLLRKVSGYCKAGTVTALMGSSGAGKTTLMDVLAARKDEGEISGHVLLNGRKLPMSFQRTTGYCEQVDVHLPESTVREALEFSALLRQPRRFSRAEKLAYVDEIIDLLELSDIEDAIIGVPGEGLGVEQRKRVTIGVELVSRPTLLFLDEPTSGLDGQSSYMIVGFLQKLAASGQSIMCTIHQPSAALFAGFDMLLLLQAGGRTVYMGPVEDVPNYFIDKGIDWPKACNPAEYMIDIVSGVVKTDKDWHETWNNSEQRQEMLRELENLKPHGDAHQAPEAEHDPEDEHEFAAPLYDQLWLVYVRANVQLWRNVMYVANKLMLHIITALILGFSFWKIKHGLGDLKNRVFTLFQFAFVAPSVIVQTQPKFIANRDVFEAREKKAKFYSWQVFCFGEITAEFPYLVVCAALFWCCWYPATGLQRHPNVAGPVFLCMVFYEFMYTGLGQFIAAYAPNAVFAALVVPLILMILTIFCGIIVPYYQLNVFWRYWMYWLDPFTYLMKGLITFPLWRVPVICKENELGYFNPPAGQTCGQYMADFLSRGHPGYLANPDATENCGYCAYRWGREYLYGLNIKHHVVGWEGIFLTALFAVSSYALVFVLLKLRSKASKTAS</sequence>
<evidence type="ECO:0000256" key="7">
    <source>
        <dbReference type="ARBA" id="ARBA00022989"/>
    </source>
</evidence>
<feature type="compositionally biased region" description="Polar residues" evidence="9">
    <location>
        <begin position="820"/>
        <end position="832"/>
    </location>
</feature>
<feature type="region of interest" description="Disordered" evidence="9">
    <location>
        <begin position="869"/>
        <end position="938"/>
    </location>
</feature>
<dbReference type="Gene3D" id="3.40.50.300">
    <property type="entry name" value="P-loop containing nucleotide triphosphate hydrolases"/>
    <property type="match status" value="2"/>
</dbReference>
<feature type="transmembrane region" description="Helical" evidence="10">
    <location>
        <begin position="574"/>
        <end position="605"/>
    </location>
</feature>
<keyword evidence="3" id="KW-0813">Transport</keyword>
<evidence type="ECO:0000256" key="2">
    <source>
        <dbReference type="ARBA" id="ARBA00006012"/>
    </source>
</evidence>
<gene>
    <name evidence="12" type="ORF">Q8F55_008468</name>
</gene>
<evidence type="ECO:0000259" key="11">
    <source>
        <dbReference type="PROSITE" id="PS50893"/>
    </source>
</evidence>
<dbReference type="EMBL" id="JBBXJM010000007">
    <property type="protein sequence ID" value="KAL1404857.1"/>
    <property type="molecule type" value="Genomic_DNA"/>
</dbReference>
<reference evidence="12 13" key="1">
    <citation type="submission" date="2023-08" db="EMBL/GenBank/DDBJ databases">
        <title>Annotated Genome Sequence of Vanrija albida AlHP1.</title>
        <authorList>
            <person name="Herzog R."/>
        </authorList>
    </citation>
    <scope>NUCLEOTIDE SEQUENCE [LARGE SCALE GENOMIC DNA]</scope>
    <source>
        <strain evidence="12 13">AlHP1</strain>
    </source>
</reference>
<dbReference type="InterPro" id="IPR034001">
    <property type="entry name" value="ABCG_PDR_1"/>
</dbReference>
<dbReference type="PROSITE" id="PS00211">
    <property type="entry name" value="ABC_TRANSPORTER_1"/>
    <property type="match status" value="1"/>
</dbReference>
<keyword evidence="4 10" id="KW-0812">Transmembrane</keyword>
<feature type="transmembrane region" description="Helical" evidence="10">
    <location>
        <begin position="1290"/>
        <end position="1307"/>
    </location>
</feature>
<feature type="compositionally biased region" description="Basic and acidic residues" evidence="9">
    <location>
        <begin position="879"/>
        <end position="901"/>
    </location>
</feature>
<dbReference type="Pfam" id="PF00005">
    <property type="entry name" value="ABC_tran"/>
    <property type="match status" value="2"/>
</dbReference>
<keyword evidence="7 10" id="KW-1133">Transmembrane helix</keyword>
<evidence type="ECO:0000256" key="8">
    <source>
        <dbReference type="ARBA" id="ARBA00023136"/>
    </source>
</evidence>
<dbReference type="InterPro" id="IPR010929">
    <property type="entry name" value="PDR_CDR_ABC"/>
</dbReference>
<feature type="transmembrane region" description="Helical" evidence="10">
    <location>
        <begin position="617"/>
        <end position="638"/>
    </location>
</feature>
<dbReference type="SUPFAM" id="SSF52540">
    <property type="entry name" value="P-loop containing nucleoside triphosphate hydrolases"/>
    <property type="match status" value="2"/>
</dbReference>
<dbReference type="InterPro" id="IPR043926">
    <property type="entry name" value="ABCG_dom"/>
</dbReference>
<dbReference type="PANTHER" id="PTHR19241">
    <property type="entry name" value="ATP-BINDING CASSETTE TRANSPORTER"/>
    <property type="match status" value="1"/>
</dbReference>
<keyword evidence="5" id="KW-0547">Nucleotide-binding</keyword>
<comment type="subcellular location">
    <subcellularLocation>
        <location evidence="1">Membrane</location>
        <topology evidence="1">Multi-pass membrane protein</topology>
    </subcellularLocation>
</comment>
<feature type="transmembrane region" description="Helical" evidence="10">
    <location>
        <begin position="534"/>
        <end position="554"/>
    </location>
</feature>
<feature type="transmembrane region" description="Helical" evidence="10">
    <location>
        <begin position="507"/>
        <end position="527"/>
    </location>
</feature>
<evidence type="ECO:0000256" key="1">
    <source>
        <dbReference type="ARBA" id="ARBA00004141"/>
    </source>
</evidence>
<dbReference type="PROSITE" id="PS50893">
    <property type="entry name" value="ABC_TRANSPORTER_2"/>
    <property type="match status" value="2"/>
</dbReference>
<evidence type="ECO:0000313" key="12">
    <source>
        <dbReference type="EMBL" id="KAL1404857.1"/>
    </source>
</evidence>
<keyword evidence="6" id="KW-0067">ATP-binding</keyword>
<comment type="caution">
    <text evidence="12">The sequence shown here is derived from an EMBL/GenBank/DDBJ whole genome shotgun (WGS) entry which is preliminary data.</text>
</comment>
<dbReference type="InterPro" id="IPR003439">
    <property type="entry name" value="ABC_transporter-like_ATP-bd"/>
</dbReference>
<keyword evidence="8 10" id="KW-0472">Membrane</keyword>
<evidence type="ECO:0000256" key="5">
    <source>
        <dbReference type="ARBA" id="ARBA00022741"/>
    </source>
</evidence>
<feature type="region of interest" description="Disordered" evidence="9">
    <location>
        <begin position="802"/>
        <end position="838"/>
    </location>
</feature>
<feature type="compositionally biased region" description="Basic and acidic residues" evidence="9">
    <location>
        <begin position="918"/>
        <end position="938"/>
    </location>
</feature>
<dbReference type="Pfam" id="PF19055">
    <property type="entry name" value="ABC2_membrane_7"/>
    <property type="match status" value="1"/>
</dbReference>
<evidence type="ECO:0000313" key="13">
    <source>
        <dbReference type="Proteomes" id="UP001565368"/>
    </source>
</evidence>
<keyword evidence="13" id="KW-1185">Reference proteome</keyword>
<dbReference type="Pfam" id="PF06422">
    <property type="entry name" value="PDR_CDR"/>
    <property type="match status" value="1"/>
</dbReference>
<evidence type="ECO:0000256" key="3">
    <source>
        <dbReference type="ARBA" id="ARBA00022448"/>
    </source>
</evidence>
<feature type="domain" description="ABC transporter" evidence="11">
    <location>
        <begin position="123"/>
        <end position="394"/>
    </location>
</feature>
<feature type="domain" description="ABC transporter" evidence="11">
    <location>
        <begin position="954"/>
        <end position="1195"/>
    </location>
</feature>
<name>A0ABR3PRW8_9TREE</name>
<dbReference type="InterPro" id="IPR017871">
    <property type="entry name" value="ABC_transporter-like_CS"/>
</dbReference>
<dbReference type="InterPro" id="IPR034003">
    <property type="entry name" value="ABCG_PDR_2"/>
</dbReference>
<dbReference type="RefSeq" id="XP_069204801.1">
    <property type="nucleotide sequence ID" value="XM_069356864.1"/>
</dbReference>
<organism evidence="12 13">
    <name type="scientific">Vanrija albida</name>
    <dbReference type="NCBI Taxonomy" id="181172"/>
    <lineage>
        <taxon>Eukaryota</taxon>
        <taxon>Fungi</taxon>
        <taxon>Dikarya</taxon>
        <taxon>Basidiomycota</taxon>
        <taxon>Agaricomycotina</taxon>
        <taxon>Tremellomycetes</taxon>
        <taxon>Trichosporonales</taxon>
        <taxon>Trichosporonaceae</taxon>
        <taxon>Vanrija</taxon>
    </lineage>
</organism>
<protein>
    <recommendedName>
        <fullName evidence="11">ABC transporter domain-containing protein</fullName>
    </recommendedName>
</protein>
<dbReference type="CDD" id="cd03233">
    <property type="entry name" value="ABCG_PDR_domain1"/>
    <property type="match status" value="1"/>
</dbReference>
<proteinExistence type="inferred from homology"/>
<evidence type="ECO:0000256" key="9">
    <source>
        <dbReference type="SAM" id="MobiDB-lite"/>
    </source>
</evidence>
<dbReference type="CDD" id="cd03232">
    <property type="entry name" value="ABCG_PDR_domain2"/>
    <property type="match status" value="1"/>
</dbReference>